<organism evidence="11 12">
    <name type="scientific">Schizopora paradoxa</name>
    <dbReference type="NCBI Taxonomy" id="27342"/>
    <lineage>
        <taxon>Eukaryota</taxon>
        <taxon>Fungi</taxon>
        <taxon>Dikarya</taxon>
        <taxon>Basidiomycota</taxon>
        <taxon>Agaricomycotina</taxon>
        <taxon>Agaricomycetes</taxon>
        <taxon>Hymenochaetales</taxon>
        <taxon>Schizoporaceae</taxon>
        <taxon>Schizopora</taxon>
    </lineage>
</organism>
<evidence type="ECO:0000256" key="3">
    <source>
        <dbReference type="ARBA" id="ARBA00010617"/>
    </source>
</evidence>
<gene>
    <name evidence="11" type="ORF">SCHPADRAFT_905145</name>
</gene>
<dbReference type="PROSITE" id="PS00086">
    <property type="entry name" value="CYTOCHROME_P450"/>
    <property type="match status" value="1"/>
</dbReference>
<keyword evidence="12" id="KW-1185">Reference proteome</keyword>
<evidence type="ECO:0000256" key="4">
    <source>
        <dbReference type="ARBA" id="ARBA00022617"/>
    </source>
</evidence>
<dbReference type="GO" id="GO:0004497">
    <property type="term" value="F:monooxygenase activity"/>
    <property type="evidence" value="ECO:0007669"/>
    <property type="project" value="UniProtKB-KW"/>
</dbReference>
<dbReference type="InterPro" id="IPR002401">
    <property type="entry name" value="Cyt_P450_E_grp-I"/>
</dbReference>
<feature type="binding site" description="axial binding residue" evidence="9">
    <location>
        <position position="462"/>
    </location>
    <ligand>
        <name>heme</name>
        <dbReference type="ChEBI" id="CHEBI:30413"/>
    </ligand>
    <ligandPart>
        <name>Fe</name>
        <dbReference type="ChEBI" id="CHEBI:18248"/>
    </ligandPart>
</feature>
<sequence length="551" mass="61804">MPSLLLVADILLGGIGLFLVKHLFFSNKSKANAKGAAGSLPPGPTPRPLIGNLLDLPPAGQQEWIHWAKHKALYGPLSSITVFGQHIVIINDAQIAFDLFEKRSAIYSDRPTLVFGGEMCGWENTLAMQHYSPRFRAYRKNIYQLMGSKNAINKFNPLIEEETRRTLIRIVEDPQQLMGHIRTQAGAIILKMSHGYSIERSYRGARDPLVDLADEALVQFSLAATPGAWLVDVIPILRSLPSWIPGTAFQRTAFRWKRTLMELAEKPHAFVKAQMSQHAGTPSYTSLLLESFNKDFADQPQEVRDEEEYVIKWSAASMYSGGADTTVSANYSFFLAMTMYPEVFAKAQAEVDSVLGNSGEGAERLPTFEDRPRMPYVEALLKEVLRWNPVGPMGLPHVTTEDDVYMGYKIPKGAILQANIWQFTHDPEAFHDPFVFKPERFLGDKPEFDTHGLSFGFGRRICPGKELADASMFMFIATCLAVLDIRKARDDNGQVVEPVYQYTPGIISHPMEFKCSIRPRSERAAAIIKHVEDEHPFAKSDADAIAQLKWE</sequence>
<dbReference type="InterPro" id="IPR036396">
    <property type="entry name" value="Cyt_P450_sf"/>
</dbReference>
<dbReference type="PRINTS" id="PR00385">
    <property type="entry name" value="P450"/>
</dbReference>
<evidence type="ECO:0000256" key="1">
    <source>
        <dbReference type="ARBA" id="ARBA00001971"/>
    </source>
</evidence>
<proteinExistence type="inferred from homology"/>
<evidence type="ECO:0000256" key="5">
    <source>
        <dbReference type="ARBA" id="ARBA00022723"/>
    </source>
</evidence>
<dbReference type="Proteomes" id="UP000053477">
    <property type="component" value="Unassembled WGS sequence"/>
</dbReference>
<dbReference type="GO" id="GO:0020037">
    <property type="term" value="F:heme binding"/>
    <property type="evidence" value="ECO:0007669"/>
    <property type="project" value="InterPro"/>
</dbReference>
<dbReference type="InParanoid" id="A0A0H2RSB3"/>
<dbReference type="InterPro" id="IPR017972">
    <property type="entry name" value="Cyt_P450_CS"/>
</dbReference>
<dbReference type="CDD" id="cd11065">
    <property type="entry name" value="CYP64-like"/>
    <property type="match status" value="1"/>
</dbReference>
<dbReference type="OrthoDB" id="2789670at2759"/>
<comment type="similarity">
    <text evidence="3 10">Belongs to the cytochrome P450 family.</text>
</comment>
<comment type="cofactor">
    <cofactor evidence="1 9">
        <name>heme</name>
        <dbReference type="ChEBI" id="CHEBI:30413"/>
    </cofactor>
</comment>
<keyword evidence="4 9" id="KW-0349">Heme</keyword>
<dbReference type="GO" id="GO:0016705">
    <property type="term" value="F:oxidoreductase activity, acting on paired donors, with incorporation or reduction of molecular oxygen"/>
    <property type="evidence" value="ECO:0007669"/>
    <property type="project" value="InterPro"/>
</dbReference>
<evidence type="ECO:0000256" key="8">
    <source>
        <dbReference type="ARBA" id="ARBA00023033"/>
    </source>
</evidence>
<keyword evidence="6 10" id="KW-0560">Oxidoreductase</keyword>
<dbReference type="AlphaFoldDB" id="A0A0H2RSB3"/>
<dbReference type="GO" id="GO:0005506">
    <property type="term" value="F:iron ion binding"/>
    <property type="evidence" value="ECO:0007669"/>
    <property type="project" value="InterPro"/>
</dbReference>
<evidence type="ECO:0000313" key="12">
    <source>
        <dbReference type="Proteomes" id="UP000053477"/>
    </source>
</evidence>
<dbReference type="Gene3D" id="1.10.630.10">
    <property type="entry name" value="Cytochrome P450"/>
    <property type="match status" value="1"/>
</dbReference>
<dbReference type="PRINTS" id="PR00463">
    <property type="entry name" value="EP450I"/>
</dbReference>
<evidence type="ECO:0000256" key="6">
    <source>
        <dbReference type="ARBA" id="ARBA00023002"/>
    </source>
</evidence>
<accession>A0A0H2RSB3</accession>
<dbReference type="InterPro" id="IPR050364">
    <property type="entry name" value="Cytochrome_P450_fung"/>
</dbReference>
<evidence type="ECO:0000313" key="11">
    <source>
        <dbReference type="EMBL" id="KLO12343.1"/>
    </source>
</evidence>
<dbReference type="PANTHER" id="PTHR46300:SF12">
    <property type="entry name" value="P450, PUTATIVE (EUROFUNG)-RELATED"/>
    <property type="match status" value="1"/>
</dbReference>
<dbReference type="STRING" id="27342.A0A0H2RSB3"/>
<dbReference type="EMBL" id="KQ085979">
    <property type="protein sequence ID" value="KLO12343.1"/>
    <property type="molecule type" value="Genomic_DNA"/>
</dbReference>
<protein>
    <submittedName>
        <fullName evidence="11">Cytochrome P450</fullName>
    </submittedName>
</protein>
<keyword evidence="5 9" id="KW-0479">Metal-binding</keyword>
<evidence type="ECO:0000256" key="2">
    <source>
        <dbReference type="ARBA" id="ARBA00005179"/>
    </source>
</evidence>
<dbReference type="InterPro" id="IPR001128">
    <property type="entry name" value="Cyt_P450"/>
</dbReference>
<comment type="pathway">
    <text evidence="2">Secondary metabolite biosynthesis.</text>
</comment>
<keyword evidence="8 10" id="KW-0503">Monooxygenase</keyword>
<keyword evidence="7 9" id="KW-0408">Iron</keyword>
<evidence type="ECO:0000256" key="9">
    <source>
        <dbReference type="PIRSR" id="PIRSR602401-1"/>
    </source>
</evidence>
<dbReference type="PANTHER" id="PTHR46300">
    <property type="entry name" value="P450, PUTATIVE (EUROFUNG)-RELATED-RELATED"/>
    <property type="match status" value="1"/>
</dbReference>
<evidence type="ECO:0000256" key="7">
    <source>
        <dbReference type="ARBA" id="ARBA00023004"/>
    </source>
</evidence>
<reference evidence="11 12" key="1">
    <citation type="submission" date="2015-04" db="EMBL/GenBank/DDBJ databases">
        <title>Complete genome sequence of Schizopora paradoxa KUC8140, a cosmopolitan wood degrader in East Asia.</title>
        <authorList>
            <consortium name="DOE Joint Genome Institute"/>
            <person name="Min B."/>
            <person name="Park H."/>
            <person name="Jang Y."/>
            <person name="Kim J.-J."/>
            <person name="Kim K.H."/>
            <person name="Pangilinan J."/>
            <person name="Lipzen A."/>
            <person name="Riley R."/>
            <person name="Grigoriev I.V."/>
            <person name="Spatafora J.W."/>
            <person name="Choi I.-G."/>
        </authorList>
    </citation>
    <scope>NUCLEOTIDE SEQUENCE [LARGE SCALE GENOMIC DNA]</scope>
    <source>
        <strain evidence="11 12">KUC8140</strain>
    </source>
</reference>
<dbReference type="SUPFAM" id="SSF48264">
    <property type="entry name" value="Cytochrome P450"/>
    <property type="match status" value="1"/>
</dbReference>
<dbReference type="Pfam" id="PF00067">
    <property type="entry name" value="p450"/>
    <property type="match status" value="1"/>
</dbReference>
<evidence type="ECO:0000256" key="10">
    <source>
        <dbReference type="RuleBase" id="RU000461"/>
    </source>
</evidence>
<name>A0A0H2RSB3_9AGAM</name>